<gene>
    <name evidence="1" type="primary">hycH</name>
    <name evidence="1" type="ORF">DM558_01425</name>
</gene>
<protein>
    <submittedName>
        <fullName evidence="1">Formate hydrogenlyase maturation protein HycH</fullName>
    </submittedName>
</protein>
<evidence type="ECO:0000313" key="1">
    <source>
        <dbReference type="EMBL" id="AZS49516.1"/>
    </source>
</evidence>
<dbReference type="Pfam" id="PF07450">
    <property type="entry name" value="HycH"/>
    <property type="match status" value="1"/>
</dbReference>
<dbReference type="KEGG" id="emo:DM558_01425"/>
<proteinExistence type="predicted"/>
<evidence type="ECO:0000313" key="2">
    <source>
        <dbReference type="Proteomes" id="UP000273143"/>
    </source>
</evidence>
<organism evidence="1 2">
    <name type="scientific">Entomomonas moraniae</name>
    <dbReference type="NCBI Taxonomy" id="2213226"/>
    <lineage>
        <taxon>Bacteria</taxon>
        <taxon>Pseudomonadati</taxon>
        <taxon>Pseudomonadota</taxon>
        <taxon>Gammaproteobacteria</taxon>
        <taxon>Pseudomonadales</taxon>
        <taxon>Pseudomonadaceae</taxon>
        <taxon>Entomomonas</taxon>
    </lineage>
</organism>
<dbReference type="GO" id="GO:0016829">
    <property type="term" value="F:lyase activity"/>
    <property type="evidence" value="ECO:0007669"/>
    <property type="project" value="UniProtKB-KW"/>
</dbReference>
<dbReference type="AlphaFoldDB" id="A0A3S9XAS7"/>
<dbReference type="Proteomes" id="UP000273143">
    <property type="component" value="Chromosome"/>
</dbReference>
<keyword evidence="2" id="KW-1185">Reference proteome</keyword>
<accession>A0A3S9XAS7</accession>
<sequence length="135" mass="15603">MADQVLFYVLNQKFVEQEEDIPEEAQQVMYYSLAIGHHVGVIDCLKSVLECETPDYQRWVAYLTEGTEAFNKLARLLKFGEITIDVTHVNLLANAFVAVRDKMEEPYKSWTDTLLQLLQAITKEPAMYLMVKRVV</sequence>
<keyword evidence="1" id="KW-0456">Lyase</keyword>
<dbReference type="InterPro" id="IPR010005">
    <property type="entry name" value="Formate_DH_maturation_HycH"/>
</dbReference>
<dbReference type="EMBL" id="CP029822">
    <property type="protein sequence ID" value="AZS49516.1"/>
    <property type="molecule type" value="Genomic_DNA"/>
</dbReference>
<name>A0A3S9XAS7_9GAMM</name>
<reference evidence="2" key="1">
    <citation type="submission" date="2018-06" db="EMBL/GenBank/DDBJ databases">
        <title>Complete genome of Pseudomonas insecticola strain QZS01.</title>
        <authorList>
            <person name="Wang J."/>
            <person name="Su Q."/>
        </authorList>
    </citation>
    <scope>NUCLEOTIDE SEQUENCE [LARGE SCALE GENOMIC DNA]</scope>
    <source>
        <strain evidence="2">QZS01</strain>
    </source>
</reference>
<dbReference type="RefSeq" id="WP_109703401.1">
    <property type="nucleotide sequence ID" value="NZ_CP029822.1"/>
</dbReference>
<dbReference type="NCBIfam" id="NF011664">
    <property type="entry name" value="PRK15084.1"/>
    <property type="match status" value="1"/>
</dbReference>